<evidence type="ECO:0000259" key="8">
    <source>
        <dbReference type="Pfam" id="PF02771"/>
    </source>
</evidence>
<dbReference type="RefSeq" id="WP_276728443.1">
    <property type="nucleotide sequence ID" value="NZ_JAFKMR010000012.1"/>
</dbReference>
<evidence type="ECO:0000256" key="3">
    <source>
        <dbReference type="ARBA" id="ARBA00022630"/>
    </source>
</evidence>
<feature type="domain" description="Acyl-CoA oxidase/dehydrogenase middle" evidence="7">
    <location>
        <begin position="129"/>
        <end position="214"/>
    </location>
</feature>
<dbReference type="GO" id="GO:0005886">
    <property type="term" value="C:plasma membrane"/>
    <property type="evidence" value="ECO:0007669"/>
    <property type="project" value="TreeGrafter"/>
</dbReference>
<accession>A0A8I1MVX0</accession>
<organism evidence="9 10">
    <name type="scientific">Thiomonas arsenitoxydans (strain DSM 22701 / CIP 110005 / 3As)</name>
    <dbReference type="NCBI Taxonomy" id="426114"/>
    <lineage>
        <taxon>Bacteria</taxon>
        <taxon>Pseudomonadati</taxon>
        <taxon>Pseudomonadota</taxon>
        <taxon>Betaproteobacteria</taxon>
        <taxon>Burkholderiales</taxon>
        <taxon>Thiomonas</taxon>
    </lineage>
</organism>
<evidence type="ECO:0000259" key="7">
    <source>
        <dbReference type="Pfam" id="PF02770"/>
    </source>
</evidence>
<comment type="similarity">
    <text evidence="2">Belongs to the acyl-CoA dehydrogenase family.</text>
</comment>
<dbReference type="AlphaFoldDB" id="A0A8I1MVX0"/>
<dbReference type="Pfam" id="PF02770">
    <property type="entry name" value="Acyl-CoA_dh_M"/>
    <property type="match status" value="1"/>
</dbReference>
<evidence type="ECO:0000256" key="5">
    <source>
        <dbReference type="ARBA" id="ARBA00023002"/>
    </source>
</evidence>
<evidence type="ECO:0000256" key="1">
    <source>
        <dbReference type="ARBA" id="ARBA00001974"/>
    </source>
</evidence>
<dbReference type="InterPro" id="IPR052161">
    <property type="entry name" value="Mycobact_Acyl-CoA_DH"/>
</dbReference>
<dbReference type="GO" id="GO:0050660">
    <property type="term" value="F:flavin adenine dinucleotide binding"/>
    <property type="evidence" value="ECO:0007669"/>
    <property type="project" value="InterPro"/>
</dbReference>
<feature type="domain" description="Acyl-CoA dehydrogenase/oxidase N-terminal" evidence="8">
    <location>
        <begin position="10"/>
        <end position="125"/>
    </location>
</feature>
<keyword evidence="5" id="KW-0560">Oxidoreductase</keyword>
<evidence type="ECO:0000259" key="6">
    <source>
        <dbReference type="Pfam" id="PF00441"/>
    </source>
</evidence>
<evidence type="ECO:0000313" key="9">
    <source>
        <dbReference type="EMBL" id="MBN8743551.1"/>
    </source>
</evidence>
<protein>
    <submittedName>
        <fullName evidence="9">Acyl-CoA dehydrogenase family protein</fullName>
    </submittedName>
</protein>
<dbReference type="SUPFAM" id="SSF47203">
    <property type="entry name" value="Acyl-CoA dehydrogenase C-terminal domain-like"/>
    <property type="match status" value="1"/>
</dbReference>
<sequence>MNMDFEPDFTPEYAPFRAEVRAFLHDKLPASLRHKVLHGLRLNKDDFVLWQRILHAHGWGAPNWPLQYGGTSWNAVQQAIFDEECARAGAPRQLPFGLKMLAPVLMRFGTETQRKTLLPGIVSGDVWWCQGYSEPGAGSDLASLKTRAVRDDDDYIVTGQKTWTTLGQYADWMFCLVRTDTAAKPQQGISFLLINMRSPGVSVRPIITLDGEHEVNEVWLDAVRVPVANRVGDENQGWTIAKYLLGHERSNIAGVGIAKRELSRLTDLVARESKPGRTLQDDPLFASRIAQLEIDLLALEITQLRMLQREGPPGPESSMLKVLGSELQQRVAELLMHAAGHRALSFEFQTPDSGNKDEDESGRLAAQYANWRKLSIFGGSNEIQNGILARALGL</sequence>
<name>A0A8I1MVX0_THIA3</name>
<dbReference type="Gene3D" id="1.10.540.10">
    <property type="entry name" value="Acyl-CoA dehydrogenase/oxidase, N-terminal domain"/>
    <property type="match status" value="1"/>
</dbReference>
<dbReference type="Pfam" id="PF02771">
    <property type="entry name" value="Acyl-CoA_dh_N"/>
    <property type="match status" value="1"/>
</dbReference>
<dbReference type="Gene3D" id="2.40.110.10">
    <property type="entry name" value="Butyryl-CoA Dehydrogenase, subunit A, domain 2"/>
    <property type="match status" value="1"/>
</dbReference>
<dbReference type="PANTHER" id="PTHR43292">
    <property type="entry name" value="ACYL-COA DEHYDROGENASE"/>
    <property type="match status" value="1"/>
</dbReference>
<dbReference type="InterPro" id="IPR036250">
    <property type="entry name" value="AcylCo_DH-like_C"/>
</dbReference>
<gene>
    <name evidence="9" type="ORF">J0I24_04505</name>
</gene>
<dbReference type="GO" id="GO:0016627">
    <property type="term" value="F:oxidoreductase activity, acting on the CH-CH group of donors"/>
    <property type="evidence" value="ECO:0007669"/>
    <property type="project" value="InterPro"/>
</dbReference>
<comment type="caution">
    <text evidence="9">The sequence shown here is derived from an EMBL/GenBank/DDBJ whole genome shotgun (WGS) entry which is preliminary data.</text>
</comment>
<dbReference type="Gene3D" id="1.20.140.10">
    <property type="entry name" value="Butyryl-CoA Dehydrogenase, subunit A, domain 3"/>
    <property type="match status" value="1"/>
</dbReference>
<keyword evidence="4" id="KW-0274">FAD</keyword>
<comment type="cofactor">
    <cofactor evidence="1">
        <name>FAD</name>
        <dbReference type="ChEBI" id="CHEBI:57692"/>
    </cofactor>
</comment>
<dbReference type="InterPro" id="IPR009075">
    <property type="entry name" value="AcylCo_DH/oxidase_C"/>
</dbReference>
<dbReference type="SUPFAM" id="SSF56645">
    <property type="entry name" value="Acyl-CoA dehydrogenase NM domain-like"/>
    <property type="match status" value="1"/>
</dbReference>
<dbReference type="PANTHER" id="PTHR43292:SF3">
    <property type="entry name" value="ACYL-COA DEHYDROGENASE FADE29"/>
    <property type="match status" value="1"/>
</dbReference>
<dbReference type="Pfam" id="PF00441">
    <property type="entry name" value="Acyl-CoA_dh_1"/>
    <property type="match status" value="1"/>
</dbReference>
<evidence type="ECO:0000256" key="2">
    <source>
        <dbReference type="ARBA" id="ARBA00009347"/>
    </source>
</evidence>
<dbReference type="InterPro" id="IPR013786">
    <property type="entry name" value="AcylCoA_DH/ox_N"/>
</dbReference>
<dbReference type="FunFam" id="2.40.110.10:FF:000011">
    <property type="entry name" value="Acyl-CoA dehydrogenase FadE34"/>
    <property type="match status" value="1"/>
</dbReference>
<feature type="domain" description="Acyl-CoA dehydrogenase/oxidase C-terminal" evidence="6">
    <location>
        <begin position="235"/>
        <end position="392"/>
    </location>
</feature>
<proteinExistence type="inferred from homology"/>
<evidence type="ECO:0000256" key="4">
    <source>
        <dbReference type="ARBA" id="ARBA00022827"/>
    </source>
</evidence>
<dbReference type="InterPro" id="IPR046373">
    <property type="entry name" value="Acyl-CoA_Oxase/DH_mid-dom_sf"/>
</dbReference>
<keyword evidence="3" id="KW-0285">Flavoprotein</keyword>
<dbReference type="EMBL" id="JAFKMR010000012">
    <property type="protein sequence ID" value="MBN8743551.1"/>
    <property type="molecule type" value="Genomic_DNA"/>
</dbReference>
<dbReference type="InterPro" id="IPR037069">
    <property type="entry name" value="AcylCoA_DH/ox_N_sf"/>
</dbReference>
<dbReference type="InterPro" id="IPR006091">
    <property type="entry name" value="Acyl-CoA_Oxase/DH_mid-dom"/>
</dbReference>
<evidence type="ECO:0000313" key="10">
    <source>
        <dbReference type="Proteomes" id="UP000664800"/>
    </source>
</evidence>
<dbReference type="InterPro" id="IPR009100">
    <property type="entry name" value="AcylCoA_DH/oxidase_NM_dom_sf"/>
</dbReference>
<reference evidence="9" key="1">
    <citation type="submission" date="2021-02" db="EMBL/GenBank/DDBJ databases">
        <title>Thiocyanate and organic carbon inputs drive convergent selection for specific autotrophic Afipia and Thiobacillus strains within complex microbiomes.</title>
        <authorList>
            <person name="Huddy R.J."/>
            <person name="Sachdeva R."/>
            <person name="Kadzinga F."/>
            <person name="Kantor R.S."/>
            <person name="Harrison S.T.L."/>
            <person name="Banfield J.F."/>
        </authorList>
    </citation>
    <scope>NUCLEOTIDE SEQUENCE</scope>
    <source>
        <strain evidence="9">SCN18_13_7_16_R3_B_64_19</strain>
    </source>
</reference>
<dbReference type="Proteomes" id="UP000664800">
    <property type="component" value="Unassembled WGS sequence"/>
</dbReference>